<accession>A0A8A4TXD1</accession>
<sequence>MSAPLFPFAPQRMRDALAGIGADFPTGAEKAPLGLTALFKRLAQMKPFEIGPFAKTLMDSELQLLCDHYATSPNTRVLAVVVAILAHRGDVRLRETLFALIHRVPNRSDMNLVRTQIAPLGVDDMLLGSYPWLLRLLQAEPQPEPADFVWTEIETSRLSLESLFQSLERRTPLMDLVAARLFRTGSDHLAQMRPRMASRLVNLYLSAGDRQKVIHYLNIYPEEHWPPEILEGTYTRFGPPDPKRIPFYNDLETGRIWTFRRRLFQNRLGNCHMTRPQQDFWERWLHRCQDLNLADDVLTIEIRPFRVNQTPAMTFIFALEGDTGQIDQIPTDGGWSRKMEELFGEYLKWGYHA</sequence>
<name>A0A8A4TXD1_SULCO</name>
<dbReference type="AlphaFoldDB" id="A0A8A4TXD1"/>
<evidence type="ECO:0008006" key="3">
    <source>
        <dbReference type="Google" id="ProtNLM"/>
    </source>
</evidence>
<evidence type="ECO:0000313" key="1">
    <source>
        <dbReference type="EMBL" id="QTD54133.1"/>
    </source>
</evidence>
<dbReference type="KEGG" id="scor:J3U87_16935"/>
<evidence type="ECO:0000313" key="2">
    <source>
        <dbReference type="Proteomes" id="UP000663929"/>
    </source>
</evidence>
<keyword evidence="2" id="KW-1185">Reference proteome</keyword>
<dbReference type="RefSeq" id="WP_237384232.1">
    <property type="nucleotide sequence ID" value="NZ_CP071793.1"/>
</dbReference>
<proteinExistence type="predicted"/>
<gene>
    <name evidence="1" type="ORF">J3U87_16935</name>
</gene>
<reference evidence="1" key="1">
    <citation type="submission" date="2021-03" db="EMBL/GenBank/DDBJ databases">
        <title>Acanthopleuribacteraceae sp. M133.</title>
        <authorList>
            <person name="Wang G."/>
        </authorList>
    </citation>
    <scope>NUCLEOTIDE SEQUENCE</scope>
    <source>
        <strain evidence="1">M133</strain>
    </source>
</reference>
<organism evidence="1 2">
    <name type="scientific">Sulfidibacter corallicola</name>
    <dbReference type="NCBI Taxonomy" id="2818388"/>
    <lineage>
        <taxon>Bacteria</taxon>
        <taxon>Pseudomonadati</taxon>
        <taxon>Acidobacteriota</taxon>
        <taxon>Holophagae</taxon>
        <taxon>Acanthopleuribacterales</taxon>
        <taxon>Acanthopleuribacteraceae</taxon>
        <taxon>Sulfidibacter</taxon>
    </lineage>
</organism>
<dbReference type="EMBL" id="CP071793">
    <property type="protein sequence ID" value="QTD54133.1"/>
    <property type="molecule type" value="Genomic_DNA"/>
</dbReference>
<dbReference type="Proteomes" id="UP000663929">
    <property type="component" value="Chromosome"/>
</dbReference>
<protein>
    <recommendedName>
        <fullName evidence="3">EH_Signature domain-containing protein</fullName>
    </recommendedName>
</protein>